<dbReference type="Gene3D" id="3.60.10.10">
    <property type="entry name" value="Endonuclease/exonuclease/phosphatase"/>
    <property type="match status" value="2"/>
</dbReference>
<evidence type="ECO:0000313" key="3">
    <source>
        <dbReference type="Proteomes" id="UP000499080"/>
    </source>
</evidence>
<name>A0A4Y2EE81_ARAVE</name>
<feature type="domain" description="Endonuclease/exonuclease/phosphatase" evidence="1">
    <location>
        <begin position="152"/>
        <end position="262"/>
    </location>
</feature>
<sequence>MWGLDSTNSRGRQIEQFISDNCLCLLNNKEKTYFHEPTRTFHSLDLAICSPQLLPLLNFTVGSYLYNSDHFLLIVCHADRGGAIHPPPRYLFHRADWDAFTQLGEITDTIVSTSDITEAVQNVIDCIITPLILHTSLQVVAVQILIRTLAIVCCVYLPPHDVISQQDHDNLVDQITEPFILLRDFNGHSILWDADCTSSRGRQIEQFMSNCLCLFNNDEKTYFHEPTRTFHSLDLAICSPELLSLLNLTVGGDLFNSDHFPLIVSHSDSSGATPCPLRFLFQRADWITFSQLANITENIVSTADISETVQQVVNTIRRAANNTTPSSFPTPKENFVDRSMRPVVTATRTRRNFRINLEGTPRQ</sequence>
<dbReference type="SUPFAM" id="SSF56219">
    <property type="entry name" value="DNase I-like"/>
    <property type="match status" value="2"/>
</dbReference>
<evidence type="ECO:0000313" key="2">
    <source>
        <dbReference type="EMBL" id="GBM26165.1"/>
    </source>
</evidence>
<dbReference type="AlphaFoldDB" id="A0A4Y2EE81"/>
<reference evidence="2 3" key="1">
    <citation type="journal article" date="2019" name="Sci. Rep.">
        <title>Orb-weaving spider Araneus ventricosus genome elucidates the spidroin gene catalogue.</title>
        <authorList>
            <person name="Kono N."/>
            <person name="Nakamura H."/>
            <person name="Ohtoshi R."/>
            <person name="Moran D.A.P."/>
            <person name="Shinohara A."/>
            <person name="Yoshida Y."/>
            <person name="Fujiwara M."/>
            <person name="Mori M."/>
            <person name="Tomita M."/>
            <person name="Arakawa K."/>
        </authorList>
    </citation>
    <scope>NUCLEOTIDE SEQUENCE [LARGE SCALE GENOMIC DNA]</scope>
</reference>
<dbReference type="EMBL" id="BGPR01000555">
    <property type="protein sequence ID" value="GBM26165.1"/>
    <property type="molecule type" value="Genomic_DNA"/>
</dbReference>
<proteinExistence type="predicted"/>
<dbReference type="PANTHER" id="PTHR33273">
    <property type="entry name" value="DOMAIN-CONTAINING PROTEIN, PUTATIVE-RELATED"/>
    <property type="match status" value="1"/>
</dbReference>
<dbReference type="GO" id="GO:0003824">
    <property type="term" value="F:catalytic activity"/>
    <property type="evidence" value="ECO:0007669"/>
    <property type="project" value="InterPro"/>
</dbReference>
<gene>
    <name evidence="2" type="ORF">AVEN_196991_1</name>
</gene>
<organism evidence="2 3">
    <name type="scientific">Araneus ventricosus</name>
    <name type="common">Orbweaver spider</name>
    <name type="synonym">Epeira ventricosa</name>
    <dbReference type="NCBI Taxonomy" id="182803"/>
    <lineage>
        <taxon>Eukaryota</taxon>
        <taxon>Metazoa</taxon>
        <taxon>Ecdysozoa</taxon>
        <taxon>Arthropoda</taxon>
        <taxon>Chelicerata</taxon>
        <taxon>Arachnida</taxon>
        <taxon>Araneae</taxon>
        <taxon>Araneomorphae</taxon>
        <taxon>Entelegynae</taxon>
        <taxon>Araneoidea</taxon>
        <taxon>Araneidae</taxon>
        <taxon>Araneus</taxon>
    </lineage>
</organism>
<accession>A0A4Y2EE81</accession>
<keyword evidence="3" id="KW-1185">Reference proteome</keyword>
<dbReference type="Pfam" id="PF14529">
    <property type="entry name" value="Exo_endo_phos_2"/>
    <property type="match status" value="1"/>
</dbReference>
<dbReference type="PANTHER" id="PTHR33273:SF4">
    <property type="entry name" value="ENDONUCLEASE_EXONUCLEASE_PHOSPHATASE DOMAIN-CONTAINING PROTEIN"/>
    <property type="match status" value="1"/>
</dbReference>
<evidence type="ECO:0000259" key="1">
    <source>
        <dbReference type="Pfam" id="PF14529"/>
    </source>
</evidence>
<protein>
    <recommendedName>
        <fullName evidence="1">Endonuclease/exonuclease/phosphatase domain-containing protein</fullName>
    </recommendedName>
</protein>
<dbReference type="InterPro" id="IPR036691">
    <property type="entry name" value="Endo/exonu/phosph_ase_sf"/>
</dbReference>
<comment type="caution">
    <text evidence="2">The sequence shown here is derived from an EMBL/GenBank/DDBJ whole genome shotgun (WGS) entry which is preliminary data.</text>
</comment>
<dbReference type="Proteomes" id="UP000499080">
    <property type="component" value="Unassembled WGS sequence"/>
</dbReference>
<dbReference type="InterPro" id="IPR005135">
    <property type="entry name" value="Endo/exonuclease/phosphatase"/>
</dbReference>